<comment type="caution">
    <text evidence="1">The sequence shown here is derived from an EMBL/GenBank/DDBJ whole genome shotgun (WGS) entry which is preliminary data.</text>
</comment>
<dbReference type="AlphaFoldDB" id="A0A967ARM2"/>
<gene>
    <name evidence="1" type="ORF">FK220_006685</name>
</gene>
<evidence type="ECO:0000313" key="1">
    <source>
        <dbReference type="EMBL" id="NHF59018.1"/>
    </source>
</evidence>
<dbReference type="EMBL" id="VIKU02000001">
    <property type="protein sequence ID" value="NHF59018.1"/>
    <property type="molecule type" value="Genomic_DNA"/>
</dbReference>
<reference evidence="1" key="1">
    <citation type="submission" date="2019-07" db="EMBL/GenBank/DDBJ databases">
        <authorList>
            <person name="De-Chao Zhang Q."/>
        </authorList>
    </citation>
    <scope>NUCLEOTIDE SEQUENCE</scope>
    <source>
        <strain evidence="1">TP-CH-4</strain>
    </source>
</reference>
<accession>A0A967ARM2</accession>
<sequence length="228" mass="25841">MSKKYLIYPFLLGCILCCTSCFDILEEINMNQDGSGHMLVTFNLSKSKTKLASVMMLDSINGHKVPSEDDINEALKDVVDHLEKTKGISNIQNTKDFDDYIFTVSCDFKNIESVNGIFKDLIEKQNTKGATNFATQNFSYDGTTKTFQRHFNYDDSIKKSIYHLSREDRKVFEDASLIAIYRFDNPVKSVSNQQAKVSPNKKAVMLKVDALAFIMGEQNVANKIQLTN</sequence>
<dbReference type="Proteomes" id="UP000707206">
    <property type="component" value="Unassembled WGS sequence"/>
</dbReference>
<dbReference type="RefSeq" id="WP_152573474.1">
    <property type="nucleotide sequence ID" value="NZ_VIKU02000001.1"/>
</dbReference>
<evidence type="ECO:0000313" key="2">
    <source>
        <dbReference type="Proteomes" id="UP000707206"/>
    </source>
</evidence>
<reference evidence="1" key="2">
    <citation type="submission" date="2020-03" db="EMBL/GenBank/DDBJ databases">
        <title>Flavobacteriaceae bacterium strain TP-CH-4, a member of the family Flavobacteriaceae isolated from a deep-sea seamount.</title>
        <authorList>
            <person name="Zhang D.-C."/>
        </authorList>
    </citation>
    <scope>NUCLEOTIDE SEQUENCE</scope>
    <source>
        <strain evidence="1">TP-CH-4</strain>
    </source>
</reference>
<proteinExistence type="predicted"/>
<organism evidence="1 2">
    <name type="scientific">Pelagihabitans pacificus</name>
    <dbReference type="NCBI Taxonomy" id="2696054"/>
    <lineage>
        <taxon>Bacteria</taxon>
        <taxon>Pseudomonadati</taxon>
        <taxon>Bacteroidota</taxon>
        <taxon>Flavobacteriia</taxon>
        <taxon>Flavobacteriales</taxon>
        <taxon>Flavobacteriaceae</taxon>
        <taxon>Pelagihabitans</taxon>
    </lineage>
</organism>
<keyword evidence="2" id="KW-1185">Reference proteome</keyword>
<name>A0A967ARM2_9FLAO</name>
<protein>
    <submittedName>
        <fullName evidence="1">Uncharacterized protein</fullName>
    </submittedName>
</protein>